<dbReference type="HAMAP" id="MF_00418">
    <property type="entry name" value="DapA"/>
    <property type="match status" value="1"/>
</dbReference>
<dbReference type="CDD" id="cd00950">
    <property type="entry name" value="DHDPS"/>
    <property type="match status" value="1"/>
</dbReference>
<evidence type="ECO:0000256" key="2">
    <source>
        <dbReference type="ARBA" id="ARBA00005120"/>
    </source>
</evidence>
<accession>A0ABQ6GGR4</accession>
<keyword evidence="9 12" id="KW-0456">Lyase</keyword>
<evidence type="ECO:0000256" key="11">
    <source>
        <dbReference type="ARBA" id="ARBA00047836"/>
    </source>
</evidence>
<dbReference type="Proteomes" id="UP001157114">
    <property type="component" value="Unassembled WGS sequence"/>
</dbReference>
<sequence length="290" mass="31070">MLNEQDLKGIFVPVVTPLLESGDLDLASWEPYLGKLLEDGVSGIVVNGTTGESPTVTLDELAALTTAAKSVCRKAERPVIVGTGTNDTASTVRKTAFAGEHGADAALVVVPYYSRPSQEGIIAHYKQAARTGLPIIAYEVPSRTGIRLAPDTVRTILEIDGVIGLKDSSGGIDLMTELARSGSHKPVLCGEDAYFHAMLSTGAAGGMLASANIRTSSFIEIYEQFGQGQLEASRRSFGALLPLIRLLFQESNPAPLKWLLARQGRIQSDELRLPLTPISNELREQLASWI</sequence>
<proteinExistence type="inferred from homology"/>
<evidence type="ECO:0000313" key="14">
    <source>
        <dbReference type="EMBL" id="GLX70018.1"/>
    </source>
</evidence>
<comment type="subunit">
    <text evidence="12">Homotetramer; dimer of dimers.</text>
</comment>
<dbReference type="InterPro" id="IPR005263">
    <property type="entry name" value="DapA"/>
</dbReference>
<evidence type="ECO:0000256" key="1">
    <source>
        <dbReference type="ARBA" id="ARBA00003294"/>
    </source>
</evidence>
<feature type="site" description="Part of a proton relay during catalysis" evidence="12">
    <location>
        <position position="113"/>
    </location>
</feature>
<dbReference type="Pfam" id="PF00701">
    <property type="entry name" value="DHDPS"/>
    <property type="match status" value="1"/>
</dbReference>
<dbReference type="InterPro" id="IPR002220">
    <property type="entry name" value="DapA-like"/>
</dbReference>
<keyword evidence="8 12" id="KW-0457">Lysine biosynthesis</keyword>
<dbReference type="SUPFAM" id="SSF51569">
    <property type="entry name" value="Aldolase"/>
    <property type="match status" value="1"/>
</dbReference>
<dbReference type="PANTHER" id="PTHR12128:SF66">
    <property type="entry name" value="4-HYDROXY-2-OXOGLUTARATE ALDOLASE, MITOCHONDRIAL"/>
    <property type="match status" value="1"/>
</dbReference>
<dbReference type="EC" id="4.3.3.7" evidence="4 12"/>
<comment type="caution">
    <text evidence="14">The sequence shown here is derived from an EMBL/GenBank/DDBJ whole genome shotgun (WGS) entry which is preliminary data.</text>
</comment>
<evidence type="ECO:0000256" key="6">
    <source>
        <dbReference type="ARBA" id="ARBA00022605"/>
    </source>
</evidence>
<comment type="similarity">
    <text evidence="3 12 13">Belongs to the DapA family.</text>
</comment>
<dbReference type="InterPro" id="IPR013785">
    <property type="entry name" value="Aldolase_TIM"/>
</dbReference>
<dbReference type="EMBL" id="BSSQ01000016">
    <property type="protein sequence ID" value="GLX70018.1"/>
    <property type="molecule type" value="Genomic_DNA"/>
</dbReference>
<keyword evidence="15" id="KW-1185">Reference proteome</keyword>
<dbReference type="Gene3D" id="3.20.20.70">
    <property type="entry name" value="Aldolase class I"/>
    <property type="match status" value="1"/>
</dbReference>
<dbReference type="InterPro" id="IPR020624">
    <property type="entry name" value="Schiff_base-form_aldolases_CS"/>
</dbReference>
<dbReference type="SMART" id="SM01130">
    <property type="entry name" value="DHDPS"/>
    <property type="match status" value="1"/>
</dbReference>
<evidence type="ECO:0000256" key="4">
    <source>
        <dbReference type="ARBA" id="ARBA00012086"/>
    </source>
</evidence>
<evidence type="ECO:0000256" key="12">
    <source>
        <dbReference type="HAMAP-Rule" id="MF_00418"/>
    </source>
</evidence>
<keyword evidence="10 12" id="KW-0704">Schiff base</keyword>
<evidence type="ECO:0000256" key="3">
    <source>
        <dbReference type="ARBA" id="ARBA00007592"/>
    </source>
</evidence>
<comment type="caution">
    <text evidence="12">Lacks conserved residue(s) required for the propagation of feature annotation.</text>
</comment>
<dbReference type="PANTHER" id="PTHR12128">
    <property type="entry name" value="DIHYDRODIPICOLINATE SYNTHASE"/>
    <property type="match status" value="1"/>
</dbReference>
<name>A0ABQ6GGR4_9BACL</name>
<feature type="active site" description="Schiff-base intermediate with substrate" evidence="12">
    <location>
        <position position="166"/>
    </location>
</feature>
<gene>
    <name evidence="14" type="primary">dapA2</name>
    <name evidence="12" type="synonym">dapA</name>
    <name evidence="14" type="ORF">MU1_43640</name>
</gene>
<feature type="active site" description="Proton donor/acceptor" evidence="12">
    <location>
        <position position="138"/>
    </location>
</feature>
<organism evidence="14 15">
    <name type="scientific">Paenibacillus glycanilyticus</name>
    <dbReference type="NCBI Taxonomy" id="126569"/>
    <lineage>
        <taxon>Bacteria</taxon>
        <taxon>Bacillati</taxon>
        <taxon>Bacillota</taxon>
        <taxon>Bacilli</taxon>
        <taxon>Bacillales</taxon>
        <taxon>Paenibacillaceae</taxon>
        <taxon>Paenibacillus</taxon>
    </lineage>
</organism>
<dbReference type="PRINTS" id="PR00146">
    <property type="entry name" value="DHPICSNTHASE"/>
</dbReference>
<comment type="caution">
    <text evidence="12">Was originally thought to be a dihydrodipicolinate synthase (DHDPS), catalyzing the condensation of (S)-aspartate-beta-semialdehyde [(S)-ASA] and pyruvate to dihydrodipicolinate (DHDP). However, it was shown in E.coli that the product of the enzymatic reaction is not dihydrodipicolinate but in fact (4S)-4-hydroxy-2,3,4,5-tetrahydro-(2S)-dipicolinic acid (HTPA), and that the consecutive dehydration reaction leading to DHDP is not spontaneous but catalyzed by DapB.</text>
</comment>
<comment type="catalytic activity">
    <reaction evidence="11 12">
        <text>L-aspartate 4-semialdehyde + pyruvate = (2S,4S)-4-hydroxy-2,3,4,5-tetrahydrodipicolinate + H2O + H(+)</text>
        <dbReference type="Rhea" id="RHEA:34171"/>
        <dbReference type="ChEBI" id="CHEBI:15361"/>
        <dbReference type="ChEBI" id="CHEBI:15377"/>
        <dbReference type="ChEBI" id="CHEBI:15378"/>
        <dbReference type="ChEBI" id="CHEBI:67139"/>
        <dbReference type="ChEBI" id="CHEBI:537519"/>
        <dbReference type="EC" id="4.3.3.7"/>
    </reaction>
</comment>
<evidence type="ECO:0000256" key="7">
    <source>
        <dbReference type="ARBA" id="ARBA00022915"/>
    </source>
</evidence>
<dbReference type="RefSeq" id="WP_284240775.1">
    <property type="nucleotide sequence ID" value="NZ_BSSQ01000016.1"/>
</dbReference>
<reference evidence="14 15" key="1">
    <citation type="submission" date="2023-03" db="EMBL/GenBank/DDBJ databases">
        <title>Draft genome sequence of the bacteria which degrade cell wall of Tricholomamatutake.</title>
        <authorList>
            <person name="Konishi Y."/>
            <person name="Fukuta Y."/>
            <person name="Shirasaka N."/>
        </authorList>
    </citation>
    <scope>NUCLEOTIDE SEQUENCE [LARGE SCALE GENOMIC DNA]</scope>
    <source>
        <strain evidence="15">mu1</strain>
    </source>
</reference>
<comment type="pathway">
    <text evidence="2 12">Amino-acid biosynthesis; L-lysine biosynthesis via DAP pathway; (S)-tetrahydrodipicolinate from L-aspartate: step 3/4.</text>
</comment>
<feature type="site" description="Part of a proton relay during catalysis" evidence="12">
    <location>
        <position position="49"/>
    </location>
</feature>
<comment type="subcellular location">
    <subcellularLocation>
        <location evidence="12">Cytoplasm</location>
    </subcellularLocation>
</comment>
<dbReference type="PIRSF" id="PIRSF001365">
    <property type="entry name" value="DHDPS"/>
    <property type="match status" value="1"/>
</dbReference>
<dbReference type="NCBIfam" id="TIGR00674">
    <property type="entry name" value="dapA"/>
    <property type="match status" value="1"/>
</dbReference>
<evidence type="ECO:0000313" key="15">
    <source>
        <dbReference type="Proteomes" id="UP001157114"/>
    </source>
</evidence>
<keyword evidence="5 12" id="KW-0963">Cytoplasm</keyword>
<evidence type="ECO:0000256" key="10">
    <source>
        <dbReference type="ARBA" id="ARBA00023270"/>
    </source>
</evidence>
<protein>
    <recommendedName>
        <fullName evidence="4 12">4-hydroxy-tetrahydrodipicolinate synthase</fullName>
        <shortName evidence="12">HTPA synthase</shortName>
        <ecNumber evidence="4 12">4.3.3.7</ecNumber>
    </recommendedName>
</protein>
<dbReference type="PROSITE" id="PS00665">
    <property type="entry name" value="DHDPS_1"/>
    <property type="match status" value="1"/>
</dbReference>
<evidence type="ECO:0000256" key="9">
    <source>
        <dbReference type="ARBA" id="ARBA00023239"/>
    </source>
</evidence>
<keyword evidence="6 12" id="KW-0028">Amino-acid biosynthesis</keyword>
<feature type="binding site" evidence="12">
    <location>
        <position position="50"/>
    </location>
    <ligand>
        <name>pyruvate</name>
        <dbReference type="ChEBI" id="CHEBI:15361"/>
    </ligand>
</feature>
<evidence type="ECO:0000256" key="5">
    <source>
        <dbReference type="ARBA" id="ARBA00022490"/>
    </source>
</evidence>
<evidence type="ECO:0000256" key="13">
    <source>
        <dbReference type="PIRNR" id="PIRNR001365"/>
    </source>
</evidence>
<evidence type="ECO:0000256" key="8">
    <source>
        <dbReference type="ARBA" id="ARBA00023154"/>
    </source>
</evidence>
<keyword evidence="7 12" id="KW-0220">Diaminopimelate biosynthesis</keyword>
<comment type="function">
    <text evidence="1 12">Catalyzes the condensation of (S)-aspartate-beta-semialdehyde [(S)-ASA] and pyruvate to 4-hydroxy-tetrahydrodipicolinate (HTPA).</text>
</comment>